<keyword evidence="2" id="KW-1185">Reference proteome</keyword>
<gene>
    <name evidence="1" type="ORF">SAMN04489711_10920</name>
</gene>
<dbReference type="AlphaFoldDB" id="A0A1I2EZR4"/>
<evidence type="ECO:0000313" key="1">
    <source>
        <dbReference type="EMBL" id="SFE98602.1"/>
    </source>
</evidence>
<name>A0A1I2EZR4_9BURK</name>
<organism evidence="1 2">
    <name type="scientific">Paracidovorax wautersii</name>
    <dbReference type="NCBI Taxonomy" id="1177982"/>
    <lineage>
        <taxon>Bacteria</taxon>
        <taxon>Pseudomonadati</taxon>
        <taxon>Pseudomonadota</taxon>
        <taxon>Betaproteobacteria</taxon>
        <taxon>Burkholderiales</taxon>
        <taxon>Comamonadaceae</taxon>
        <taxon>Paracidovorax</taxon>
    </lineage>
</organism>
<proteinExistence type="predicted"/>
<dbReference type="EMBL" id="FONX01000009">
    <property type="protein sequence ID" value="SFE98602.1"/>
    <property type="molecule type" value="Genomic_DNA"/>
</dbReference>
<dbReference type="STRING" id="1177982.SAMN04489711_10920"/>
<evidence type="ECO:0000313" key="2">
    <source>
        <dbReference type="Proteomes" id="UP000199119"/>
    </source>
</evidence>
<reference evidence="2" key="1">
    <citation type="submission" date="2016-10" db="EMBL/GenBank/DDBJ databases">
        <authorList>
            <person name="Varghese N."/>
            <person name="Submissions S."/>
        </authorList>
    </citation>
    <scope>NUCLEOTIDE SEQUENCE [LARGE SCALE GENOMIC DNA]</scope>
    <source>
        <strain evidence="2">DSM 27981</strain>
    </source>
</reference>
<sequence>MDWLWIAAIAVLWVATAEAALWLHRAAWPHNKEGAQ</sequence>
<dbReference type="Proteomes" id="UP000199119">
    <property type="component" value="Unassembled WGS sequence"/>
</dbReference>
<accession>A0A1I2EZR4</accession>
<protein>
    <submittedName>
        <fullName evidence="1">Uncharacterized protein</fullName>
    </submittedName>
</protein>